<evidence type="ECO:0000256" key="3">
    <source>
        <dbReference type="ARBA" id="ARBA00022729"/>
    </source>
</evidence>
<evidence type="ECO:0000256" key="5">
    <source>
        <dbReference type="ARBA" id="ARBA00023180"/>
    </source>
</evidence>
<keyword evidence="2" id="KW-1003">Cell membrane</keyword>
<feature type="signal peptide" evidence="7">
    <location>
        <begin position="1"/>
        <end position="28"/>
    </location>
</feature>
<dbReference type="GO" id="GO:0051726">
    <property type="term" value="P:regulation of cell cycle"/>
    <property type="evidence" value="ECO:0007669"/>
    <property type="project" value="InterPro"/>
</dbReference>
<evidence type="ECO:0000313" key="9">
    <source>
        <dbReference type="EMBL" id="CAL1526108.1"/>
    </source>
</evidence>
<dbReference type="InterPro" id="IPR039596">
    <property type="entry name" value="GAS1"/>
</dbReference>
<dbReference type="PANTHER" id="PTHR16840:SF3">
    <property type="entry name" value="GROWTH ARREST-SPECIFIC PROTEIN 1"/>
    <property type="match status" value="1"/>
</dbReference>
<evidence type="ECO:0000256" key="6">
    <source>
        <dbReference type="SAM" id="MobiDB-lite"/>
    </source>
</evidence>
<proteinExistence type="predicted"/>
<feature type="compositionally biased region" description="Basic residues" evidence="6">
    <location>
        <begin position="248"/>
        <end position="277"/>
    </location>
</feature>
<keyword evidence="5" id="KW-0325">Glycoprotein</keyword>
<sequence length="295" mass="33224">MQGWNPRIWKSIFIAVALSMLQTPVLHASKHLQSCHIAQLQCHARSGCQMALNNFFLHCHAIIKGEEVGSCPTDCKDALVSLLSTADDAGLAFINCDCHKGEVCAQRKERVEICQREVLESMNILREDSLPVSCNLARGICEADTSCLAALQYYYDHCSRLLSGLRCTSKCRNSLEILSRQSHASKLKNCNCDGSEDYNCRALKVNTETMCLHNKLRPKSETNYVLESSGEMSKDSDEHLTSKQIKAREKKKARRRKRRNRALSNLKKARREKRRQNKLANPQGKKISGIVSTVS</sequence>
<evidence type="ECO:0000256" key="7">
    <source>
        <dbReference type="SAM" id="SignalP"/>
    </source>
</evidence>
<organism evidence="9 10">
    <name type="scientific">Lymnaea stagnalis</name>
    <name type="common">Great pond snail</name>
    <name type="synonym">Helix stagnalis</name>
    <dbReference type="NCBI Taxonomy" id="6523"/>
    <lineage>
        <taxon>Eukaryota</taxon>
        <taxon>Metazoa</taxon>
        <taxon>Spiralia</taxon>
        <taxon>Lophotrochozoa</taxon>
        <taxon>Mollusca</taxon>
        <taxon>Gastropoda</taxon>
        <taxon>Heterobranchia</taxon>
        <taxon>Euthyneura</taxon>
        <taxon>Panpulmonata</taxon>
        <taxon>Hygrophila</taxon>
        <taxon>Lymnaeoidea</taxon>
        <taxon>Lymnaeidae</taxon>
        <taxon>Lymnaea</taxon>
    </lineage>
</organism>
<evidence type="ECO:0000256" key="1">
    <source>
        <dbReference type="ARBA" id="ARBA00004236"/>
    </source>
</evidence>
<dbReference type="InterPro" id="IPR016017">
    <property type="entry name" value="GDNF/GAS1"/>
</dbReference>
<dbReference type="GO" id="GO:0005886">
    <property type="term" value="C:plasma membrane"/>
    <property type="evidence" value="ECO:0007669"/>
    <property type="project" value="UniProtKB-SubCell"/>
</dbReference>
<feature type="compositionally biased region" description="Basic and acidic residues" evidence="6">
    <location>
        <begin position="232"/>
        <end position="241"/>
    </location>
</feature>
<name>A0AAV2GXK7_LYMST</name>
<dbReference type="AlphaFoldDB" id="A0AAV2GXK7"/>
<feature type="region of interest" description="Disordered" evidence="6">
    <location>
        <begin position="227"/>
        <end position="295"/>
    </location>
</feature>
<accession>A0AAV2GXK7</accession>
<comment type="caution">
    <text evidence="9">The sequence shown here is derived from an EMBL/GenBank/DDBJ whole genome shotgun (WGS) entry which is preliminary data.</text>
</comment>
<comment type="subcellular location">
    <subcellularLocation>
        <location evidence="1">Cell membrane</location>
    </subcellularLocation>
</comment>
<evidence type="ECO:0000256" key="2">
    <source>
        <dbReference type="ARBA" id="ARBA00022475"/>
    </source>
</evidence>
<feature type="domain" description="GDNF/GAS1" evidence="8">
    <location>
        <begin position="134"/>
        <end position="207"/>
    </location>
</feature>
<keyword evidence="4" id="KW-0472">Membrane</keyword>
<dbReference type="Proteomes" id="UP001497497">
    <property type="component" value="Unassembled WGS sequence"/>
</dbReference>
<keyword evidence="10" id="KW-1185">Reference proteome</keyword>
<dbReference type="PANTHER" id="PTHR16840">
    <property type="entry name" value="GROWTH ARREST-SPECIFIC PROTEIN 1"/>
    <property type="match status" value="1"/>
</dbReference>
<evidence type="ECO:0000259" key="8">
    <source>
        <dbReference type="Pfam" id="PF02351"/>
    </source>
</evidence>
<keyword evidence="3 7" id="KW-0732">Signal</keyword>
<gene>
    <name evidence="9" type="ORF">GSLYS_00000285001</name>
</gene>
<evidence type="ECO:0000256" key="4">
    <source>
        <dbReference type="ARBA" id="ARBA00023136"/>
    </source>
</evidence>
<dbReference type="EMBL" id="CAXITT010000002">
    <property type="protein sequence ID" value="CAL1526108.1"/>
    <property type="molecule type" value="Genomic_DNA"/>
</dbReference>
<reference evidence="9 10" key="1">
    <citation type="submission" date="2024-04" db="EMBL/GenBank/DDBJ databases">
        <authorList>
            <consortium name="Genoscope - CEA"/>
            <person name="William W."/>
        </authorList>
    </citation>
    <scope>NUCLEOTIDE SEQUENCE [LARGE SCALE GENOMIC DNA]</scope>
</reference>
<dbReference type="Pfam" id="PF02351">
    <property type="entry name" value="GDNF"/>
    <property type="match status" value="1"/>
</dbReference>
<protein>
    <recommendedName>
        <fullName evidence="8">GDNF/GAS1 domain-containing protein</fullName>
    </recommendedName>
</protein>
<feature type="chain" id="PRO_5043561898" description="GDNF/GAS1 domain-containing protein" evidence="7">
    <location>
        <begin position="29"/>
        <end position="295"/>
    </location>
</feature>
<evidence type="ECO:0000313" key="10">
    <source>
        <dbReference type="Proteomes" id="UP001497497"/>
    </source>
</evidence>